<dbReference type="EMBL" id="BSEO01000001">
    <property type="protein sequence ID" value="GLJ78787.1"/>
    <property type="molecule type" value="Genomic_DNA"/>
</dbReference>
<organism evidence="2 3">
    <name type="scientific">Microbacterium imperiale</name>
    <dbReference type="NCBI Taxonomy" id="33884"/>
    <lineage>
        <taxon>Bacteria</taxon>
        <taxon>Bacillati</taxon>
        <taxon>Actinomycetota</taxon>
        <taxon>Actinomycetes</taxon>
        <taxon>Micrococcales</taxon>
        <taxon>Microbacteriaceae</taxon>
        <taxon>Microbacterium</taxon>
    </lineage>
</organism>
<gene>
    <name evidence="2" type="ORF">GCM10017586_04690</name>
</gene>
<dbReference type="SMART" id="SM00450">
    <property type="entry name" value="RHOD"/>
    <property type="match status" value="1"/>
</dbReference>
<reference evidence="2" key="1">
    <citation type="journal article" date="2014" name="Int. J. Syst. Evol. Microbiol.">
        <title>Complete genome sequence of Corynebacterium casei LMG S-19264T (=DSM 44701T), isolated from a smear-ripened cheese.</title>
        <authorList>
            <consortium name="US DOE Joint Genome Institute (JGI-PGF)"/>
            <person name="Walter F."/>
            <person name="Albersmeier A."/>
            <person name="Kalinowski J."/>
            <person name="Ruckert C."/>
        </authorList>
    </citation>
    <scope>NUCLEOTIDE SEQUENCE</scope>
    <source>
        <strain evidence="2">VKM Ac-1447</strain>
    </source>
</reference>
<proteinExistence type="predicted"/>
<dbReference type="RefSeq" id="WP_210005213.1">
    <property type="nucleotide sequence ID" value="NZ_BSEO01000001.1"/>
</dbReference>
<dbReference type="InterPro" id="IPR036873">
    <property type="entry name" value="Rhodanese-like_dom_sf"/>
</dbReference>
<protein>
    <recommendedName>
        <fullName evidence="1">Rhodanese domain-containing protein</fullName>
    </recommendedName>
</protein>
<keyword evidence="3" id="KW-1185">Reference proteome</keyword>
<evidence type="ECO:0000313" key="3">
    <source>
        <dbReference type="Proteomes" id="UP001142317"/>
    </source>
</evidence>
<dbReference type="InterPro" id="IPR001763">
    <property type="entry name" value="Rhodanese-like_dom"/>
</dbReference>
<dbReference type="PANTHER" id="PTHR43031:SF1">
    <property type="entry name" value="PYRIDINE NUCLEOTIDE-DISULPHIDE OXIDOREDUCTASE"/>
    <property type="match status" value="1"/>
</dbReference>
<dbReference type="SUPFAM" id="SSF52821">
    <property type="entry name" value="Rhodanese/Cell cycle control phosphatase"/>
    <property type="match status" value="1"/>
</dbReference>
<dbReference type="Gene3D" id="3.40.250.10">
    <property type="entry name" value="Rhodanese-like domain"/>
    <property type="match status" value="1"/>
</dbReference>
<dbReference type="PANTHER" id="PTHR43031">
    <property type="entry name" value="FAD-DEPENDENT OXIDOREDUCTASE"/>
    <property type="match status" value="1"/>
</dbReference>
<evidence type="ECO:0000259" key="1">
    <source>
        <dbReference type="PROSITE" id="PS50206"/>
    </source>
</evidence>
<accession>A0A9W6HED8</accession>
<sequence length="135" mass="14903">MTDALTYFTAKLEHETDPSDVFEAQRAGEEFVLVDVRSSDAWAQGHAVGAIHLPRPEIASRATAEIDRDVEVIVYCWSPGCNGGTRAAIEFAKLGYRVREMIGGFEYWAREGYPVANANGPLPRTYDPLVALVRS</sequence>
<dbReference type="InterPro" id="IPR050229">
    <property type="entry name" value="GlpE_sulfurtransferase"/>
</dbReference>
<reference evidence="2" key="2">
    <citation type="submission" date="2023-01" db="EMBL/GenBank/DDBJ databases">
        <authorList>
            <person name="Sun Q."/>
            <person name="Evtushenko L."/>
        </authorList>
    </citation>
    <scope>NUCLEOTIDE SEQUENCE</scope>
    <source>
        <strain evidence="2">VKM Ac-1447</strain>
    </source>
</reference>
<evidence type="ECO:0000313" key="2">
    <source>
        <dbReference type="EMBL" id="GLJ78787.1"/>
    </source>
</evidence>
<dbReference type="PROSITE" id="PS50206">
    <property type="entry name" value="RHODANESE_3"/>
    <property type="match status" value="1"/>
</dbReference>
<dbReference type="Pfam" id="PF00581">
    <property type="entry name" value="Rhodanese"/>
    <property type="match status" value="1"/>
</dbReference>
<feature type="domain" description="Rhodanese" evidence="1">
    <location>
        <begin position="27"/>
        <end position="117"/>
    </location>
</feature>
<comment type="caution">
    <text evidence="2">The sequence shown here is derived from an EMBL/GenBank/DDBJ whole genome shotgun (WGS) entry which is preliminary data.</text>
</comment>
<dbReference type="AlphaFoldDB" id="A0A9W6HED8"/>
<name>A0A9W6HED8_9MICO</name>
<dbReference type="Proteomes" id="UP001142317">
    <property type="component" value="Unassembled WGS sequence"/>
</dbReference>